<feature type="transmembrane region" description="Helical" evidence="1">
    <location>
        <begin position="30"/>
        <end position="54"/>
    </location>
</feature>
<keyword evidence="1" id="KW-0472">Membrane</keyword>
<sequence>MVILSAMTFWHVELYYSIDFEGRENKAFDIVYLGAAYFLYLSAIVFFAWFLLFLRNLQKTGLDCYQVAESKADIRLAAGAAIAMCLEWTSRTVLYCIDMESLTIWNLALAIYPICIQLYVILQVFCVKWAVGISSEDLYQNRSLLFFAVAVSFFASWCGLGMFSAGGKKNSRVKRQYLKTDMNSAANPVNPGQTNVYLEHGANSHAQVHGA</sequence>
<evidence type="ECO:0000256" key="1">
    <source>
        <dbReference type="SAM" id="Phobius"/>
    </source>
</evidence>
<proteinExistence type="predicted"/>
<keyword evidence="1" id="KW-0812">Transmembrane</keyword>
<evidence type="ECO:0000313" key="3">
    <source>
        <dbReference type="WBParaSite" id="jg11419"/>
    </source>
</evidence>
<accession>A0A915CQ18</accession>
<feature type="transmembrane region" description="Helical" evidence="1">
    <location>
        <begin position="109"/>
        <end position="131"/>
    </location>
</feature>
<reference evidence="3" key="1">
    <citation type="submission" date="2022-11" db="UniProtKB">
        <authorList>
            <consortium name="WormBaseParasite"/>
        </authorList>
    </citation>
    <scope>IDENTIFICATION</scope>
</reference>
<evidence type="ECO:0000313" key="2">
    <source>
        <dbReference type="Proteomes" id="UP000887574"/>
    </source>
</evidence>
<dbReference type="AlphaFoldDB" id="A0A915CQ18"/>
<feature type="transmembrane region" description="Helical" evidence="1">
    <location>
        <begin position="143"/>
        <end position="165"/>
    </location>
</feature>
<dbReference type="Proteomes" id="UP000887574">
    <property type="component" value="Unplaced"/>
</dbReference>
<protein>
    <submittedName>
        <fullName evidence="3">XK-related protein</fullName>
    </submittedName>
</protein>
<name>A0A915CQ18_9BILA</name>
<organism evidence="2 3">
    <name type="scientific">Ditylenchus dipsaci</name>
    <dbReference type="NCBI Taxonomy" id="166011"/>
    <lineage>
        <taxon>Eukaryota</taxon>
        <taxon>Metazoa</taxon>
        <taxon>Ecdysozoa</taxon>
        <taxon>Nematoda</taxon>
        <taxon>Chromadorea</taxon>
        <taxon>Rhabditida</taxon>
        <taxon>Tylenchina</taxon>
        <taxon>Tylenchomorpha</taxon>
        <taxon>Sphaerularioidea</taxon>
        <taxon>Anguinidae</taxon>
        <taxon>Anguininae</taxon>
        <taxon>Ditylenchus</taxon>
    </lineage>
</organism>
<keyword evidence="2" id="KW-1185">Reference proteome</keyword>
<keyword evidence="1" id="KW-1133">Transmembrane helix</keyword>
<dbReference type="WBParaSite" id="jg11419">
    <property type="protein sequence ID" value="jg11419"/>
    <property type="gene ID" value="jg11419"/>
</dbReference>